<evidence type="ECO:0000256" key="8">
    <source>
        <dbReference type="ARBA" id="ARBA00022840"/>
    </source>
</evidence>
<dbReference type="InterPro" id="IPR001238">
    <property type="entry name" value="DNA-binding_RecF"/>
</dbReference>
<proteinExistence type="inferred from homology"/>
<dbReference type="GO" id="GO:0006302">
    <property type="term" value="P:double-strand break repair"/>
    <property type="evidence" value="ECO:0007669"/>
    <property type="project" value="TreeGrafter"/>
</dbReference>
<evidence type="ECO:0000256" key="5">
    <source>
        <dbReference type="ARBA" id="ARBA00022705"/>
    </source>
</evidence>
<evidence type="ECO:0000313" key="17">
    <source>
        <dbReference type="Proteomes" id="UP000616724"/>
    </source>
</evidence>
<dbReference type="InterPro" id="IPR027417">
    <property type="entry name" value="P-loop_NTPase"/>
</dbReference>
<dbReference type="InterPro" id="IPR003395">
    <property type="entry name" value="RecF/RecN/SMC_N"/>
</dbReference>
<feature type="region of interest" description="Disordered" evidence="14">
    <location>
        <begin position="246"/>
        <end position="362"/>
    </location>
</feature>
<dbReference type="Gene3D" id="3.40.50.300">
    <property type="entry name" value="P-loop containing nucleotide triphosphate hydrolases"/>
    <property type="match status" value="1"/>
</dbReference>
<dbReference type="Gene3D" id="1.20.1050.90">
    <property type="entry name" value="RecF/RecN/SMC, N-terminal domain"/>
    <property type="match status" value="2"/>
</dbReference>
<keyword evidence="17" id="KW-1185">Reference proteome</keyword>
<organism evidence="16 17">
    <name type="scientific">Planobispora longispora</name>
    <dbReference type="NCBI Taxonomy" id="28887"/>
    <lineage>
        <taxon>Bacteria</taxon>
        <taxon>Bacillati</taxon>
        <taxon>Actinomycetota</taxon>
        <taxon>Actinomycetes</taxon>
        <taxon>Streptosporangiales</taxon>
        <taxon>Streptosporangiaceae</taxon>
        <taxon>Planobispora</taxon>
    </lineage>
</organism>
<evidence type="ECO:0000256" key="10">
    <source>
        <dbReference type="ARBA" id="ARBA00023204"/>
    </source>
</evidence>
<dbReference type="InterPro" id="IPR042174">
    <property type="entry name" value="RecF_2"/>
</dbReference>
<keyword evidence="6 13" id="KW-0547">Nucleotide-binding</keyword>
<name>A0A8J3RN69_9ACTN</name>
<keyword evidence="10 13" id="KW-0234">DNA repair</keyword>
<keyword evidence="7 13" id="KW-0227">DNA damage</keyword>
<dbReference type="GO" id="GO:0000731">
    <property type="term" value="P:DNA synthesis involved in DNA repair"/>
    <property type="evidence" value="ECO:0007669"/>
    <property type="project" value="TreeGrafter"/>
</dbReference>
<accession>A0A8J3RN69</accession>
<comment type="function">
    <text evidence="12 13">The RecF protein is involved in DNA metabolism; it is required for DNA replication and normal SOS inducibility. RecF binds preferentially to single-stranded, linear DNA. It also seems to bind ATP.</text>
</comment>
<feature type="domain" description="RecF/RecN/SMC N-terminal" evidence="15">
    <location>
        <begin position="3"/>
        <end position="475"/>
    </location>
</feature>
<sequence>MHVAHLSLTDFRSYDTVDLGLEPGVTAFVGPNGQGKTNLVEALGYVATQSSHRVATDAPLVRHGASRAIVRSVVVRDDRRALVELEINPGRANRARLNRSPMSRPRDVIGLLRTVLFAPEDLALVKGDPSERRRFLDDLLVARAPRFAGVRADYDRVLKQRGALLRTAAQARRGSRSGRRAENDAGFAAAGAGDVLSTLEVWDAHLARQGAELLAARLELVEALRPLVAAAYASLAPGSAPASLEYRGTLSTGGDGVSPEGVSPDDVPPAPGSTAGVSTAGGQATEEQPARGPVGESANGRDAGARSVMAEHGTAGRGTTARPAAAQGTAAHKAHPAADRDTQSAAGQSAHPAVGQDAHPAAGQSVVDRGAIEQALRAALLEVRSAELERGVTLVGPHRDDLFLGLGELPARGYASHGESWSFALALRLAAYELLRADGGDPVLILDDVFAELDTQRRRRLAEFVSSAEQVLITAAVPGDVPTELAGAWFDVAEGSVTRVR</sequence>
<dbReference type="GO" id="GO:0009432">
    <property type="term" value="P:SOS response"/>
    <property type="evidence" value="ECO:0007669"/>
    <property type="project" value="UniProtKB-UniRule"/>
</dbReference>
<comment type="subcellular location">
    <subcellularLocation>
        <location evidence="1 13">Cytoplasm</location>
    </subcellularLocation>
</comment>
<protein>
    <recommendedName>
        <fullName evidence="3 13">DNA replication and repair protein RecF</fullName>
    </recommendedName>
</protein>
<evidence type="ECO:0000259" key="15">
    <source>
        <dbReference type="Pfam" id="PF02463"/>
    </source>
</evidence>
<evidence type="ECO:0000313" key="16">
    <source>
        <dbReference type="EMBL" id="GIH75298.1"/>
    </source>
</evidence>
<evidence type="ECO:0000256" key="11">
    <source>
        <dbReference type="ARBA" id="ARBA00023236"/>
    </source>
</evidence>
<evidence type="ECO:0000256" key="2">
    <source>
        <dbReference type="ARBA" id="ARBA00008016"/>
    </source>
</evidence>
<dbReference type="RefSeq" id="WP_203889991.1">
    <property type="nucleotide sequence ID" value="NZ_BOOH01000016.1"/>
</dbReference>
<dbReference type="AlphaFoldDB" id="A0A8J3RN69"/>
<dbReference type="PROSITE" id="PS00617">
    <property type="entry name" value="RECF_1"/>
    <property type="match status" value="1"/>
</dbReference>
<gene>
    <name evidence="13" type="primary">recF</name>
    <name evidence="16" type="ORF">Plo01_17270</name>
</gene>
<feature type="compositionally biased region" description="Low complexity" evidence="14">
    <location>
        <begin position="317"/>
        <end position="331"/>
    </location>
</feature>
<dbReference type="EMBL" id="BOOH01000016">
    <property type="protein sequence ID" value="GIH75298.1"/>
    <property type="molecule type" value="Genomic_DNA"/>
</dbReference>
<evidence type="ECO:0000256" key="14">
    <source>
        <dbReference type="SAM" id="MobiDB-lite"/>
    </source>
</evidence>
<dbReference type="PANTHER" id="PTHR32182">
    <property type="entry name" value="DNA REPLICATION AND REPAIR PROTEIN RECF"/>
    <property type="match status" value="1"/>
</dbReference>
<dbReference type="InterPro" id="IPR018078">
    <property type="entry name" value="DNA-binding_RecF_CS"/>
</dbReference>
<dbReference type="GO" id="GO:0006260">
    <property type="term" value="P:DNA replication"/>
    <property type="evidence" value="ECO:0007669"/>
    <property type="project" value="UniProtKB-UniRule"/>
</dbReference>
<dbReference type="Proteomes" id="UP000616724">
    <property type="component" value="Unassembled WGS sequence"/>
</dbReference>
<evidence type="ECO:0000256" key="6">
    <source>
        <dbReference type="ARBA" id="ARBA00022741"/>
    </source>
</evidence>
<dbReference type="HAMAP" id="MF_00365">
    <property type="entry name" value="RecF"/>
    <property type="match status" value="1"/>
</dbReference>
<evidence type="ECO:0000256" key="13">
    <source>
        <dbReference type="HAMAP-Rule" id="MF_00365"/>
    </source>
</evidence>
<reference evidence="16 17" key="1">
    <citation type="submission" date="2021-01" db="EMBL/GenBank/DDBJ databases">
        <title>Whole genome shotgun sequence of Planobispora longispora NBRC 13918.</title>
        <authorList>
            <person name="Komaki H."/>
            <person name="Tamura T."/>
        </authorList>
    </citation>
    <scope>NUCLEOTIDE SEQUENCE [LARGE SCALE GENOMIC DNA]</scope>
    <source>
        <strain evidence="16 17">NBRC 13918</strain>
    </source>
</reference>
<dbReference type="GO" id="GO:0005524">
    <property type="term" value="F:ATP binding"/>
    <property type="evidence" value="ECO:0007669"/>
    <property type="project" value="UniProtKB-UniRule"/>
</dbReference>
<dbReference type="GO" id="GO:0005737">
    <property type="term" value="C:cytoplasm"/>
    <property type="evidence" value="ECO:0007669"/>
    <property type="project" value="UniProtKB-SubCell"/>
</dbReference>
<dbReference type="Pfam" id="PF02463">
    <property type="entry name" value="SMC_N"/>
    <property type="match status" value="1"/>
</dbReference>
<dbReference type="PROSITE" id="PS00618">
    <property type="entry name" value="RECF_2"/>
    <property type="match status" value="1"/>
</dbReference>
<evidence type="ECO:0000256" key="7">
    <source>
        <dbReference type="ARBA" id="ARBA00022763"/>
    </source>
</evidence>
<keyword evidence="8 13" id="KW-0067">ATP-binding</keyword>
<dbReference type="GO" id="GO:0003697">
    <property type="term" value="F:single-stranded DNA binding"/>
    <property type="evidence" value="ECO:0007669"/>
    <property type="project" value="UniProtKB-UniRule"/>
</dbReference>
<evidence type="ECO:0000256" key="3">
    <source>
        <dbReference type="ARBA" id="ARBA00020170"/>
    </source>
</evidence>
<keyword evidence="9 13" id="KW-0238">DNA-binding</keyword>
<feature type="binding site" evidence="13">
    <location>
        <begin position="30"/>
        <end position="37"/>
    </location>
    <ligand>
        <name>ATP</name>
        <dbReference type="ChEBI" id="CHEBI:30616"/>
    </ligand>
</feature>
<dbReference type="SUPFAM" id="SSF52540">
    <property type="entry name" value="P-loop containing nucleoside triphosphate hydrolases"/>
    <property type="match status" value="1"/>
</dbReference>
<evidence type="ECO:0000256" key="9">
    <source>
        <dbReference type="ARBA" id="ARBA00023125"/>
    </source>
</evidence>
<keyword evidence="11 13" id="KW-0742">SOS response</keyword>
<comment type="caution">
    <text evidence="16">The sequence shown here is derived from an EMBL/GenBank/DDBJ whole genome shotgun (WGS) entry which is preliminary data.</text>
</comment>
<evidence type="ECO:0000256" key="4">
    <source>
        <dbReference type="ARBA" id="ARBA00022490"/>
    </source>
</evidence>
<dbReference type="PANTHER" id="PTHR32182:SF0">
    <property type="entry name" value="DNA REPLICATION AND REPAIR PROTEIN RECF"/>
    <property type="match status" value="1"/>
</dbReference>
<evidence type="ECO:0000256" key="12">
    <source>
        <dbReference type="ARBA" id="ARBA00025401"/>
    </source>
</evidence>
<keyword evidence="4 13" id="KW-0963">Cytoplasm</keyword>
<evidence type="ECO:0000256" key="1">
    <source>
        <dbReference type="ARBA" id="ARBA00004496"/>
    </source>
</evidence>
<feature type="compositionally biased region" description="Polar residues" evidence="14">
    <location>
        <begin position="275"/>
        <end position="286"/>
    </location>
</feature>
<comment type="similarity">
    <text evidence="2 13">Belongs to the RecF family.</text>
</comment>
<keyword evidence="5 13" id="KW-0235">DNA replication</keyword>